<keyword evidence="1" id="KW-1133">Transmembrane helix</keyword>
<protein>
    <submittedName>
        <fullName evidence="2">Predicted integral membrane protein</fullName>
    </submittedName>
</protein>
<feature type="transmembrane region" description="Helical" evidence="1">
    <location>
        <begin position="12"/>
        <end position="37"/>
    </location>
</feature>
<feature type="transmembrane region" description="Helical" evidence="1">
    <location>
        <begin position="57"/>
        <end position="79"/>
    </location>
</feature>
<dbReference type="AlphaFoldDB" id="A0A2X2UMG2"/>
<organism evidence="2 3">
    <name type="scientific">Enterocloster clostridioformis</name>
    <dbReference type="NCBI Taxonomy" id="1531"/>
    <lineage>
        <taxon>Bacteria</taxon>
        <taxon>Bacillati</taxon>
        <taxon>Bacillota</taxon>
        <taxon>Clostridia</taxon>
        <taxon>Lachnospirales</taxon>
        <taxon>Lachnospiraceae</taxon>
        <taxon>Enterocloster</taxon>
    </lineage>
</organism>
<gene>
    <name evidence="2" type="ORF">NCTC11224_03144</name>
</gene>
<reference evidence="2 3" key="1">
    <citation type="submission" date="2018-06" db="EMBL/GenBank/DDBJ databases">
        <authorList>
            <consortium name="Pathogen Informatics"/>
            <person name="Doyle S."/>
        </authorList>
    </citation>
    <scope>NUCLEOTIDE SEQUENCE [LARGE SCALE GENOMIC DNA]</scope>
    <source>
        <strain evidence="2 3">NCTC11224</strain>
    </source>
</reference>
<keyword evidence="1" id="KW-0812">Transmembrane</keyword>
<keyword evidence="1" id="KW-0472">Membrane</keyword>
<evidence type="ECO:0000313" key="2">
    <source>
        <dbReference type="EMBL" id="SQB14113.1"/>
    </source>
</evidence>
<evidence type="ECO:0000313" key="3">
    <source>
        <dbReference type="Proteomes" id="UP000251853"/>
    </source>
</evidence>
<keyword evidence="3" id="KW-1185">Reference proteome</keyword>
<sequence length="80" mass="8927">MNSKLRRIAHVIVFAVLTILLGITLQTGDLPMWFMIFPMAWSYADEAIKPLIQGRHFSWFDEGLNLLGTVIGGLVVAVIV</sequence>
<evidence type="ECO:0000256" key="1">
    <source>
        <dbReference type="SAM" id="Phobius"/>
    </source>
</evidence>
<accession>A0A2X2UMG2</accession>
<dbReference type="EMBL" id="UAVW01000015">
    <property type="protein sequence ID" value="SQB14113.1"/>
    <property type="molecule type" value="Genomic_DNA"/>
</dbReference>
<proteinExistence type="predicted"/>
<name>A0A2X2UMG2_9FIRM</name>
<dbReference type="RefSeq" id="WP_112482356.1">
    <property type="nucleotide sequence ID" value="NZ_JAIWZC010000001.1"/>
</dbReference>
<dbReference type="Proteomes" id="UP000251853">
    <property type="component" value="Unassembled WGS sequence"/>
</dbReference>
<dbReference type="NCBIfam" id="NF037970">
    <property type="entry name" value="vanZ_1"/>
    <property type="match status" value="1"/>
</dbReference>